<reference evidence="2" key="1">
    <citation type="journal article" date="2011" name="Plant Physiol.">
        <title>Comprehensive sequence analysis of 24,783 barley full-length cDNAs derived from 12 clone libraries.</title>
        <authorList>
            <person name="Matsumoto T."/>
            <person name="Tanaka T."/>
            <person name="Sakai H."/>
            <person name="Amano N."/>
            <person name="Kanamori H."/>
            <person name="Kurita K."/>
            <person name="Kikuta A."/>
            <person name="Kamiya K."/>
            <person name="Yamamoto M."/>
            <person name="Ikawa H."/>
            <person name="Fujii N."/>
            <person name="Hori K."/>
            <person name="Itoh T."/>
            <person name="Sato K."/>
        </authorList>
    </citation>
    <scope>NUCLEOTIDE SEQUENCE</scope>
    <source>
        <tissue evidence="2">Flower</tissue>
    </source>
</reference>
<proteinExistence type="evidence at transcript level"/>
<accession>F2EKL8</accession>
<protein>
    <submittedName>
        <fullName evidence="2">Predicted protein</fullName>
    </submittedName>
</protein>
<name>F2EKL8_HORVV</name>
<evidence type="ECO:0000256" key="1">
    <source>
        <dbReference type="SAM" id="SignalP"/>
    </source>
</evidence>
<evidence type="ECO:0000313" key="2">
    <source>
        <dbReference type="EMBL" id="BAK07890.1"/>
    </source>
</evidence>
<keyword evidence="1" id="KW-0732">Signal</keyword>
<dbReference type="AlphaFoldDB" id="F2EKL8"/>
<sequence>MASSPFLLHGELLLAASFLSPIEQAMVTARSVPPREDWTLVSVDPTPVWTPRRPLPTPRWRRPDRPWHHCCSTMSPGFKRLEVWNPARRGCVASGSRSSPTTAPCGSLRRRFRRRSLRHSPPAAHLYIRKSSVLVMTGSNTR</sequence>
<feature type="signal peptide" evidence="1">
    <location>
        <begin position="1"/>
        <end position="24"/>
    </location>
</feature>
<dbReference type="EMBL" id="AK376695">
    <property type="protein sequence ID" value="BAK07890.1"/>
    <property type="molecule type" value="mRNA"/>
</dbReference>
<organism evidence="2">
    <name type="scientific">Hordeum vulgare subsp. vulgare</name>
    <name type="common">Domesticated barley</name>
    <dbReference type="NCBI Taxonomy" id="112509"/>
    <lineage>
        <taxon>Eukaryota</taxon>
        <taxon>Viridiplantae</taxon>
        <taxon>Streptophyta</taxon>
        <taxon>Embryophyta</taxon>
        <taxon>Tracheophyta</taxon>
        <taxon>Spermatophyta</taxon>
        <taxon>Magnoliopsida</taxon>
        <taxon>Liliopsida</taxon>
        <taxon>Poales</taxon>
        <taxon>Poaceae</taxon>
        <taxon>BOP clade</taxon>
        <taxon>Pooideae</taxon>
        <taxon>Triticodae</taxon>
        <taxon>Triticeae</taxon>
        <taxon>Hordeinae</taxon>
        <taxon>Hordeum</taxon>
    </lineage>
</organism>
<feature type="chain" id="PRO_5003278152" evidence="1">
    <location>
        <begin position="25"/>
        <end position="142"/>
    </location>
</feature>